<sequence length="503" mass="53913">MPCTPSGEEAAATPRGGVGVDRQTSLREEDSSETRKRSANGARVDAEWDAGIAEMPESFQVPRWNVMLQDALEACFNKGVPLPTRSASTCKELQTITDESFVHKQFIRDSDGILYKLESTAPFPASPTSCSSPSFSSPASSPSARLSPGLAPAVSASPSSSAASRASAAPSCVCGVCREAADSLAKEGSVGEKKRRCLDGGWCDAGEEPPVYVQPSQLLLYVAYPHFQGVWSSGASEVLLHFLSGKELANCKVMALDRAACRYDLLIEISNLPQSPELRSELALQLSRLRLRLQCGPLQRFFRSHMRQRAEGDSRQPRKRKPDTVKRVVLRDGEAVYLYSTVEPKTAAKAPQRPHAEGEGGAEENGEAAEAPTGGSEATRKLLHVVFCWATERLSACDAVVARWCVEDVAQVIRHALELPDTPCGADAPLSAAFSSQLPPRVLEFEAAAGTKSAPSDPPSAASPPLCLSLSVECDAAFAPSLPSMTRCIRALALSEIPLRSWF</sequence>
<protein>
    <submittedName>
        <fullName evidence="2">Uncharacterized protein</fullName>
    </submittedName>
</protein>
<dbReference type="RefSeq" id="XP_029221396.1">
    <property type="nucleotide sequence ID" value="XM_029362431.1"/>
</dbReference>
<gene>
    <name evidence="2" type="ORF">BESB_038450</name>
</gene>
<feature type="compositionally biased region" description="Basic and acidic residues" evidence="1">
    <location>
        <begin position="24"/>
        <end position="36"/>
    </location>
</feature>
<keyword evidence="3" id="KW-1185">Reference proteome</keyword>
<evidence type="ECO:0000256" key="1">
    <source>
        <dbReference type="SAM" id="MobiDB-lite"/>
    </source>
</evidence>
<feature type="region of interest" description="Disordered" evidence="1">
    <location>
        <begin position="306"/>
        <end position="325"/>
    </location>
</feature>
<dbReference type="KEGG" id="bbes:BESB_038450"/>
<feature type="compositionally biased region" description="Basic and acidic residues" evidence="1">
    <location>
        <begin position="308"/>
        <end position="325"/>
    </location>
</feature>
<feature type="region of interest" description="Disordered" evidence="1">
    <location>
        <begin position="1"/>
        <end position="43"/>
    </location>
</feature>
<comment type="caution">
    <text evidence="2">The sequence shown here is derived from an EMBL/GenBank/DDBJ whole genome shotgun (WGS) entry which is preliminary data.</text>
</comment>
<dbReference type="AlphaFoldDB" id="A0A2A9MNF1"/>
<evidence type="ECO:0000313" key="3">
    <source>
        <dbReference type="Proteomes" id="UP000224006"/>
    </source>
</evidence>
<feature type="region of interest" description="Disordered" evidence="1">
    <location>
        <begin position="346"/>
        <end position="375"/>
    </location>
</feature>
<evidence type="ECO:0000313" key="2">
    <source>
        <dbReference type="EMBL" id="PFH37387.1"/>
    </source>
</evidence>
<dbReference type="OrthoDB" id="332813at2759"/>
<organism evidence="2 3">
    <name type="scientific">Besnoitia besnoiti</name>
    <name type="common">Apicomplexan protozoan</name>
    <dbReference type="NCBI Taxonomy" id="94643"/>
    <lineage>
        <taxon>Eukaryota</taxon>
        <taxon>Sar</taxon>
        <taxon>Alveolata</taxon>
        <taxon>Apicomplexa</taxon>
        <taxon>Conoidasida</taxon>
        <taxon>Coccidia</taxon>
        <taxon>Eucoccidiorida</taxon>
        <taxon>Eimeriorina</taxon>
        <taxon>Sarcocystidae</taxon>
        <taxon>Besnoitia</taxon>
    </lineage>
</organism>
<dbReference type="EMBL" id="NWUJ01000002">
    <property type="protein sequence ID" value="PFH37387.1"/>
    <property type="molecule type" value="Genomic_DNA"/>
</dbReference>
<accession>A0A2A9MNF1</accession>
<feature type="region of interest" description="Disordered" evidence="1">
    <location>
        <begin position="124"/>
        <end position="150"/>
    </location>
</feature>
<dbReference type="VEuPathDB" id="ToxoDB:BESB_038450"/>
<name>A0A2A9MNF1_BESBE</name>
<dbReference type="Proteomes" id="UP000224006">
    <property type="component" value="Chromosome II"/>
</dbReference>
<dbReference type="GeneID" id="40308826"/>
<reference evidence="2 3" key="1">
    <citation type="submission" date="2017-09" db="EMBL/GenBank/DDBJ databases">
        <title>Genome sequencing of Besnoitia besnoiti strain Bb-Ger1.</title>
        <authorList>
            <person name="Schares G."/>
            <person name="Venepally P."/>
            <person name="Lorenzi H.A."/>
        </authorList>
    </citation>
    <scope>NUCLEOTIDE SEQUENCE [LARGE SCALE GENOMIC DNA]</scope>
    <source>
        <strain evidence="2 3">Bb-Ger1</strain>
    </source>
</reference>
<proteinExistence type="predicted"/>